<feature type="non-terminal residue" evidence="1">
    <location>
        <position position="1"/>
    </location>
</feature>
<gene>
    <name evidence="1" type="ORF">METZ01_LOCUS109477</name>
</gene>
<proteinExistence type="predicted"/>
<organism evidence="1">
    <name type="scientific">marine metagenome</name>
    <dbReference type="NCBI Taxonomy" id="408172"/>
    <lineage>
        <taxon>unclassified sequences</taxon>
        <taxon>metagenomes</taxon>
        <taxon>ecological metagenomes</taxon>
    </lineage>
</organism>
<reference evidence="1" key="1">
    <citation type="submission" date="2018-05" db="EMBL/GenBank/DDBJ databases">
        <authorList>
            <person name="Lanie J.A."/>
            <person name="Ng W.-L."/>
            <person name="Kazmierczak K.M."/>
            <person name="Andrzejewski T.M."/>
            <person name="Davidsen T.M."/>
            <person name="Wayne K.J."/>
            <person name="Tettelin H."/>
            <person name="Glass J.I."/>
            <person name="Rusch D."/>
            <person name="Podicherti R."/>
            <person name="Tsui H.-C.T."/>
            <person name="Winkler M.E."/>
        </authorList>
    </citation>
    <scope>NUCLEOTIDE SEQUENCE</scope>
</reference>
<protein>
    <submittedName>
        <fullName evidence="1">Uncharacterized protein</fullName>
    </submittedName>
</protein>
<dbReference type="EMBL" id="UINC01013051">
    <property type="protein sequence ID" value="SVA56623.1"/>
    <property type="molecule type" value="Genomic_DNA"/>
</dbReference>
<accession>A0A381WXF6</accession>
<name>A0A381WXF6_9ZZZZ</name>
<evidence type="ECO:0000313" key="1">
    <source>
        <dbReference type="EMBL" id="SVA56623.1"/>
    </source>
</evidence>
<sequence length="42" mass="4295">GGLTREPGKETGNAKIGMTLLSLIAVLDGKGAQSCHLTKSIK</sequence>
<dbReference type="AlphaFoldDB" id="A0A381WXF6"/>